<sequence>MLGLKDDIAGLTPFKKFIGQFIAAAIIAVAGDIRFVNLNGIMGLYELTYPFSISLTIFAIVGIVNSFNLIDGVDGLAGCIGLIMSLTYAFLFYQAGDTGWVYLSLSFAGAIAGFLVFNIAPARIFMGDSGSLLIGFFAAVMSIHFIELTLQQPVEAGDIRFKSGYALVLSVLMVPLFDTVRVFTLRVLNNTSPFKADRNHLHHKLLEAGMSHTQVTLTLSVISAGMIAASAFLQYIGDNQLIITLVLAILVLNTGFTLYLTGTKKVVGEEALQLLPEKNFEPGQDLLDELQPGKKAAAPNLTAADKSFANKVISQVFRN</sequence>
<dbReference type="GO" id="GO:0046872">
    <property type="term" value="F:metal ion binding"/>
    <property type="evidence" value="ECO:0007669"/>
    <property type="project" value="UniProtKB-KW"/>
</dbReference>
<feature type="transmembrane region" description="Helical" evidence="8">
    <location>
        <begin position="75"/>
        <end position="93"/>
    </location>
</feature>
<evidence type="ECO:0000256" key="4">
    <source>
        <dbReference type="ARBA" id="ARBA00022692"/>
    </source>
</evidence>
<dbReference type="GO" id="GO:0005886">
    <property type="term" value="C:plasma membrane"/>
    <property type="evidence" value="ECO:0007669"/>
    <property type="project" value="UniProtKB-SubCell"/>
</dbReference>
<feature type="binding site" evidence="7">
    <location>
        <position position="128"/>
    </location>
    <ligand>
        <name>Mg(2+)</name>
        <dbReference type="ChEBI" id="CHEBI:18420"/>
    </ligand>
</feature>
<dbReference type="GO" id="GO:0044038">
    <property type="term" value="P:cell wall macromolecule biosynthetic process"/>
    <property type="evidence" value="ECO:0007669"/>
    <property type="project" value="TreeGrafter"/>
</dbReference>
<keyword evidence="5 8" id="KW-1133">Transmembrane helix</keyword>
<protein>
    <submittedName>
        <fullName evidence="9">Undecaprenyl/decaprenyl-phosphate alpha-N-acetylglucosaminyl 1-phosphate transferase</fullName>
    </submittedName>
</protein>
<feature type="transmembrane region" description="Helical" evidence="8">
    <location>
        <begin position="242"/>
        <end position="260"/>
    </location>
</feature>
<evidence type="ECO:0000256" key="3">
    <source>
        <dbReference type="ARBA" id="ARBA00022679"/>
    </source>
</evidence>
<feature type="binding site" evidence="7">
    <location>
        <position position="68"/>
    </location>
    <ligand>
        <name>Mg(2+)</name>
        <dbReference type="ChEBI" id="CHEBI:18420"/>
    </ligand>
</feature>
<evidence type="ECO:0000256" key="7">
    <source>
        <dbReference type="PIRSR" id="PIRSR600715-1"/>
    </source>
</evidence>
<feature type="transmembrane region" description="Helical" evidence="8">
    <location>
        <begin position="165"/>
        <end position="188"/>
    </location>
</feature>
<dbReference type="InterPro" id="IPR000715">
    <property type="entry name" value="Glycosyl_transferase_4"/>
</dbReference>
<proteinExistence type="predicted"/>
<keyword evidence="3 9" id="KW-0808">Transferase</keyword>
<evidence type="ECO:0000256" key="1">
    <source>
        <dbReference type="ARBA" id="ARBA00004651"/>
    </source>
</evidence>
<evidence type="ECO:0000256" key="6">
    <source>
        <dbReference type="ARBA" id="ARBA00023136"/>
    </source>
</evidence>
<comment type="caution">
    <text evidence="9">The sequence shown here is derived from an EMBL/GenBank/DDBJ whole genome shotgun (WGS) entry which is preliminary data.</text>
</comment>
<evidence type="ECO:0000313" key="10">
    <source>
        <dbReference type="Proteomes" id="UP000451233"/>
    </source>
</evidence>
<dbReference type="GO" id="GO:0016780">
    <property type="term" value="F:phosphotransferase activity, for other substituted phosphate groups"/>
    <property type="evidence" value="ECO:0007669"/>
    <property type="project" value="InterPro"/>
</dbReference>
<keyword evidence="7" id="KW-0460">Magnesium</keyword>
<name>A0A7K1Y2A6_9SPHI</name>
<dbReference type="CDD" id="cd06853">
    <property type="entry name" value="GT_WecA_like"/>
    <property type="match status" value="1"/>
</dbReference>
<keyword evidence="2" id="KW-1003">Cell membrane</keyword>
<dbReference type="AlphaFoldDB" id="A0A7K1Y2A6"/>
<evidence type="ECO:0000256" key="2">
    <source>
        <dbReference type="ARBA" id="ARBA00022475"/>
    </source>
</evidence>
<evidence type="ECO:0000256" key="5">
    <source>
        <dbReference type="ARBA" id="ARBA00022989"/>
    </source>
</evidence>
<gene>
    <name evidence="9" type="ORF">GS398_18885</name>
</gene>
<feature type="transmembrane region" description="Helical" evidence="8">
    <location>
        <begin position="99"/>
        <end position="120"/>
    </location>
</feature>
<dbReference type="PANTHER" id="PTHR22926">
    <property type="entry name" value="PHOSPHO-N-ACETYLMURAMOYL-PENTAPEPTIDE-TRANSFERASE"/>
    <property type="match status" value="1"/>
</dbReference>
<keyword evidence="7" id="KW-0479">Metal-binding</keyword>
<feature type="transmembrane region" description="Helical" evidence="8">
    <location>
        <begin position="132"/>
        <end position="150"/>
    </location>
</feature>
<feature type="transmembrane region" description="Helical" evidence="8">
    <location>
        <begin position="215"/>
        <end position="236"/>
    </location>
</feature>
<evidence type="ECO:0000313" key="9">
    <source>
        <dbReference type="EMBL" id="MXV17371.1"/>
    </source>
</evidence>
<dbReference type="Proteomes" id="UP000451233">
    <property type="component" value="Unassembled WGS sequence"/>
</dbReference>
<organism evidence="9 10">
    <name type="scientific">Hufsiella ginkgonis</name>
    <dbReference type="NCBI Taxonomy" id="2695274"/>
    <lineage>
        <taxon>Bacteria</taxon>
        <taxon>Pseudomonadati</taxon>
        <taxon>Bacteroidota</taxon>
        <taxon>Sphingobacteriia</taxon>
        <taxon>Sphingobacteriales</taxon>
        <taxon>Sphingobacteriaceae</taxon>
        <taxon>Hufsiella</taxon>
    </lineage>
</organism>
<keyword evidence="10" id="KW-1185">Reference proteome</keyword>
<feature type="transmembrane region" description="Helical" evidence="8">
    <location>
        <begin position="21"/>
        <end position="41"/>
    </location>
</feature>
<dbReference type="GO" id="GO:0071555">
    <property type="term" value="P:cell wall organization"/>
    <property type="evidence" value="ECO:0007669"/>
    <property type="project" value="TreeGrafter"/>
</dbReference>
<feature type="transmembrane region" description="Helical" evidence="8">
    <location>
        <begin position="47"/>
        <end position="68"/>
    </location>
</feature>
<dbReference type="EMBL" id="WVHS01000005">
    <property type="protein sequence ID" value="MXV17371.1"/>
    <property type="molecule type" value="Genomic_DNA"/>
</dbReference>
<reference evidence="9 10" key="1">
    <citation type="submission" date="2019-11" db="EMBL/GenBank/DDBJ databases">
        <title>Pedobacter sp. HMF7056 Genome sequencing and assembly.</title>
        <authorList>
            <person name="Kang H."/>
            <person name="Kim H."/>
            <person name="Joh K."/>
        </authorList>
    </citation>
    <scope>NUCLEOTIDE SEQUENCE [LARGE SCALE GENOMIC DNA]</scope>
    <source>
        <strain evidence="9 10">HMF7056</strain>
    </source>
</reference>
<accession>A0A7K1Y2A6</accession>
<dbReference type="InterPro" id="IPR018480">
    <property type="entry name" value="PNAcMuramoyl-5peptid_Trfase_CS"/>
</dbReference>
<comment type="subcellular location">
    <subcellularLocation>
        <location evidence="1">Cell membrane</location>
        <topology evidence="1">Multi-pass membrane protein</topology>
    </subcellularLocation>
</comment>
<dbReference type="PANTHER" id="PTHR22926:SF3">
    <property type="entry name" value="UNDECAPRENYL-PHOSPHATE ALPHA-N-ACETYLGLUCOSAMINYL 1-PHOSPHATE TRANSFERASE"/>
    <property type="match status" value="1"/>
</dbReference>
<dbReference type="GO" id="GO:0009103">
    <property type="term" value="P:lipopolysaccharide biosynthetic process"/>
    <property type="evidence" value="ECO:0007669"/>
    <property type="project" value="TreeGrafter"/>
</dbReference>
<dbReference type="PROSITE" id="PS01348">
    <property type="entry name" value="MRAY_2"/>
    <property type="match status" value="1"/>
</dbReference>
<keyword evidence="4 8" id="KW-0812">Transmembrane</keyword>
<comment type="cofactor">
    <cofactor evidence="7">
        <name>Mg(2+)</name>
        <dbReference type="ChEBI" id="CHEBI:18420"/>
    </cofactor>
</comment>
<dbReference type="Pfam" id="PF00953">
    <property type="entry name" value="Glycos_transf_4"/>
    <property type="match status" value="1"/>
</dbReference>
<keyword evidence="6 8" id="KW-0472">Membrane</keyword>
<evidence type="ECO:0000256" key="8">
    <source>
        <dbReference type="SAM" id="Phobius"/>
    </source>
</evidence>